<evidence type="ECO:0000313" key="1">
    <source>
        <dbReference type="EMBL" id="KAL2288490.1"/>
    </source>
</evidence>
<name>A0ABR4F1P5_9PEZI</name>
<keyword evidence="2" id="KW-1185">Reference proteome</keyword>
<organism evidence="1 2">
    <name type="scientific">Diaporthe vaccinii</name>
    <dbReference type="NCBI Taxonomy" id="105482"/>
    <lineage>
        <taxon>Eukaryota</taxon>
        <taxon>Fungi</taxon>
        <taxon>Dikarya</taxon>
        <taxon>Ascomycota</taxon>
        <taxon>Pezizomycotina</taxon>
        <taxon>Sordariomycetes</taxon>
        <taxon>Sordariomycetidae</taxon>
        <taxon>Diaporthales</taxon>
        <taxon>Diaporthaceae</taxon>
        <taxon>Diaporthe</taxon>
        <taxon>Diaporthe eres species complex</taxon>
    </lineage>
</organism>
<accession>A0ABR4F1P5</accession>
<reference evidence="1 2" key="1">
    <citation type="submission" date="2024-03" db="EMBL/GenBank/DDBJ databases">
        <title>A high-quality draft genome sequence of Diaporthe vaccinii, a causative agent of upright dieback and viscid rot disease in cranberry plants.</title>
        <authorList>
            <person name="Sarrasin M."/>
            <person name="Lang B.F."/>
            <person name="Burger G."/>
        </authorList>
    </citation>
    <scope>NUCLEOTIDE SEQUENCE [LARGE SCALE GENOMIC DNA]</scope>
    <source>
        <strain evidence="1 2">IS7</strain>
    </source>
</reference>
<dbReference type="EMBL" id="JBAWTH010000016">
    <property type="protein sequence ID" value="KAL2288490.1"/>
    <property type="molecule type" value="Genomic_DNA"/>
</dbReference>
<evidence type="ECO:0000313" key="2">
    <source>
        <dbReference type="Proteomes" id="UP001600888"/>
    </source>
</evidence>
<protein>
    <submittedName>
        <fullName evidence="1">Uncharacterized protein</fullName>
    </submittedName>
</protein>
<gene>
    <name evidence="1" type="ORF">FJTKL_03867</name>
</gene>
<sequence length="390" mass="44400">MDLQPPLSVQKELYKLYCVLVQVVQVATSEFSVVDPHDFIEALSWSDSAEAQDAQVIRRLREQTITSLGTLKKLLVPFNLEVDIFLAVVDLGGAVFQIIDQRTQEDLRTREQDDGFETSTFVYEFIHTLFPDKCPSLRAWSIRFERTAQGPEPLNQPGLVCGCYANELGRSIQLRSILPFFFEVLRIVCNVPTQKRIDDVALLKRLFALFDGNPRLKTSAVFQRLREESNVMVGDSLERLGRNALADADEMFRIAVSSTRADSSGHCTPRQLIYVKLHARRRASIAVTQAHSVTGEIMAQYNHIRTLLEGMTARCVMTRSGTHYAMVSKLTAGWFYSKDGRREIWDPEVALNQSRSQGLNALARKLQDMKTELDLWLRMLNQHLDSSRMQ</sequence>
<proteinExistence type="predicted"/>
<comment type="caution">
    <text evidence="1">The sequence shown here is derived from an EMBL/GenBank/DDBJ whole genome shotgun (WGS) entry which is preliminary data.</text>
</comment>
<dbReference type="Proteomes" id="UP001600888">
    <property type="component" value="Unassembled WGS sequence"/>
</dbReference>